<sequence>MTEVPAQRPQGAPCWVSLLVRSLPAAQEFYGGLFGWRFQPGPTHFGPYARAVLDGRLVAGIGESPRRLGQPVAWTTYLSTADADAAAETIRVSGGTVAVGPLDADGEAGRMVIAADPSGASFGVWQPKGHTGVGVTGVPGTLAWNELVTREADVTAFYGAAFGFEADAPVPADDGSGSPAQDVTLRLGGRPVAGLHAVGAALPRARGARWTTWFEVADTDAAVERAGALGGRVLRAAHEVKRGRIAELADPQGAAFTVVRSNG</sequence>
<dbReference type="InterPro" id="IPR029068">
    <property type="entry name" value="Glyas_Bleomycin-R_OHBP_Dase"/>
</dbReference>
<keyword evidence="4" id="KW-1185">Reference proteome</keyword>
<evidence type="ECO:0000313" key="4">
    <source>
        <dbReference type="Proteomes" id="UP001156398"/>
    </source>
</evidence>
<gene>
    <name evidence="2" type="ORF">POF43_024950</name>
    <name evidence="3" type="ORF">POF50_034045</name>
</gene>
<dbReference type="Gene3D" id="3.10.180.10">
    <property type="entry name" value="2,3-Dihydroxybiphenyl 1,2-Dioxygenase, domain 1"/>
    <property type="match status" value="2"/>
</dbReference>
<reference evidence="3 4" key="1">
    <citation type="submission" date="2023-05" db="EMBL/GenBank/DDBJ databases">
        <title>Streptantibioticus silvisoli sp. nov., acidotolerant actinomycetes 1 from pine litter.</title>
        <authorList>
            <person name="Swiecimska M."/>
            <person name="Golinska P."/>
            <person name="Sangal V."/>
            <person name="Wachnowicz B."/>
            <person name="Goodfellow M."/>
        </authorList>
    </citation>
    <scope>NUCLEOTIDE SEQUENCE</scope>
    <source>
        <strain evidence="3">SL13</strain>
        <strain evidence="2 4">SL54</strain>
    </source>
</reference>
<dbReference type="EMBL" id="JABXJJ020000069">
    <property type="protein sequence ID" value="MDI5974311.1"/>
    <property type="molecule type" value="Genomic_DNA"/>
</dbReference>
<dbReference type="SUPFAM" id="SSF54593">
    <property type="entry name" value="Glyoxalase/Bleomycin resistance protein/Dihydroxybiphenyl dioxygenase"/>
    <property type="match status" value="2"/>
</dbReference>
<proteinExistence type="predicted"/>
<dbReference type="CDD" id="cd07247">
    <property type="entry name" value="SgaA_N_like"/>
    <property type="match status" value="1"/>
</dbReference>
<feature type="domain" description="VOC" evidence="1">
    <location>
        <begin position="12"/>
        <end position="127"/>
    </location>
</feature>
<dbReference type="AlphaFoldDB" id="A0AA90HAH1"/>
<evidence type="ECO:0000259" key="1">
    <source>
        <dbReference type="PROSITE" id="PS51819"/>
    </source>
</evidence>
<dbReference type="EMBL" id="JAAGKO020000042">
    <property type="protein sequence ID" value="MDI5965936.1"/>
    <property type="molecule type" value="Genomic_DNA"/>
</dbReference>
<dbReference type="RefSeq" id="WP_271315338.1">
    <property type="nucleotide sequence ID" value="NZ_JAAGKO020000042.1"/>
</dbReference>
<evidence type="ECO:0000313" key="2">
    <source>
        <dbReference type="EMBL" id="MDI5965936.1"/>
    </source>
</evidence>
<evidence type="ECO:0000313" key="3">
    <source>
        <dbReference type="EMBL" id="MDI5974311.1"/>
    </source>
</evidence>
<dbReference type="Proteomes" id="UP001156398">
    <property type="component" value="Unassembled WGS sequence"/>
</dbReference>
<dbReference type="InterPro" id="IPR041581">
    <property type="entry name" value="Glyoxalase_6"/>
</dbReference>
<dbReference type="InterPro" id="IPR052164">
    <property type="entry name" value="Anthracycline_SecMetBiosynth"/>
</dbReference>
<dbReference type="PANTHER" id="PTHR33993">
    <property type="entry name" value="GLYOXALASE-RELATED"/>
    <property type="match status" value="1"/>
</dbReference>
<dbReference type="PROSITE" id="PS51819">
    <property type="entry name" value="VOC"/>
    <property type="match status" value="2"/>
</dbReference>
<comment type="caution">
    <text evidence="3">The sequence shown here is derived from an EMBL/GenBank/DDBJ whole genome shotgun (WGS) entry which is preliminary data.</text>
</comment>
<dbReference type="Pfam" id="PF18029">
    <property type="entry name" value="Glyoxalase_6"/>
    <property type="match status" value="1"/>
</dbReference>
<feature type="domain" description="VOC" evidence="1">
    <location>
        <begin position="141"/>
        <end position="261"/>
    </location>
</feature>
<name>A0AA90HAH1_9ACTN</name>
<organism evidence="3">
    <name type="scientific">Streptantibioticus silvisoli</name>
    <dbReference type="NCBI Taxonomy" id="2705255"/>
    <lineage>
        <taxon>Bacteria</taxon>
        <taxon>Bacillati</taxon>
        <taxon>Actinomycetota</taxon>
        <taxon>Actinomycetes</taxon>
        <taxon>Kitasatosporales</taxon>
        <taxon>Streptomycetaceae</taxon>
        <taxon>Streptantibioticus</taxon>
    </lineage>
</organism>
<protein>
    <submittedName>
        <fullName evidence="3">VOC family protein</fullName>
    </submittedName>
</protein>
<dbReference type="PANTHER" id="PTHR33993:SF10">
    <property type="entry name" value="CONSERVED PROTEIN"/>
    <property type="match status" value="1"/>
</dbReference>
<accession>A0AA90HAH1</accession>
<dbReference type="InterPro" id="IPR037523">
    <property type="entry name" value="VOC_core"/>
</dbReference>